<dbReference type="SUPFAM" id="SSF56176">
    <property type="entry name" value="FAD-binding/transporter-associated domain-like"/>
    <property type="match status" value="1"/>
</dbReference>
<dbReference type="InterPro" id="IPR016166">
    <property type="entry name" value="FAD-bd_PCMH"/>
</dbReference>
<dbReference type="Gene3D" id="3.30.43.10">
    <property type="entry name" value="Uridine Diphospho-n-acetylenolpyruvylglucosamine Reductase, domain 2"/>
    <property type="match status" value="1"/>
</dbReference>
<dbReference type="GO" id="GO:0003885">
    <property type="term" value="F:D-arabinono-1,4-lactone oxidase activity"/>
    <property type="evidence" value="ECO:0007669"/>
    <property type="project" value="InterPro"/>
</dbReference>
<keyword evidence="4" id="KW-1185">Reference proteome</keyword>
<dbReference type="Proteomes" id="UP000515908">
    <property type="component" value="Chromosome 22"/>
</dbReference>
<dbReference type="GO" id="GO:0016020">
    <property type="term" value="C:membrane"/>
    <property type="evidence" value="ECO:0007669"/>
    <property type="project" value="InterPro"/>
</dbReference>
<dbReference type="Gene3D" id="1.10.45.10">
    <property type="entry name" value="Vanillyl-alcohol Oxidase, Chain A, domain 4"/>
    <property type="match status" value="1"/>
</dbReference>
<dbReference type="OrthoDB" id="610608at2759"/>
<dbReference type="PIRSF" id="PIRSF000136">
    <property type="entry name" value="LGO_GLO"/>
    <property type="match status" value="1"/>
</dbReference>
<dbReference type="InterPro" id="IPR010031">
    <property type="entry name" value="FAD_lactone_oxidase-like"/>
</dbReference>
<gene>
    <name evidence="3" type="ORF">ADEAN_000913700</name>
</gene>
<dbReference type="PANTHER" id="PTHR43762:SF1">
    <property type="entry name" value="D-ARABINONO-1,4-LACTONE OXIDASE"/>
    <property type="match status" value="1"/>
</dbReference>
<proteinExistence type="predicted"/>
<evidence type="ECO:0000259" key="2">
    <source>
        <dbReference type="PROSITE" id="PS51387"/>
    </source>
</evidence>
<dbReference type="Pfam" id="PF01565">
    <property type="entry name" value="FAD_binding_4"/>
    <property type="match status" value="1"/>
</dbReference>
<feature type="domain" description="FAD-binding PCMH-type" evidence="2">
    <location>
        <begin position="12"/>
        <end position="182"/>
    </location>
</feature>
<dbReference type="InterPro" id="IPR016169">
    <property type="entry name" value="FAD-bd_PCMH_sub2"/>
</dbReference>
<keyword evidence="1" id="KW-0560">Oxidoreductase</keyword>
<reference evidence="3 4" key="1">
    <citation type="submission" date="2020-08" db="EMBL/GenBank/DDBJ databases">
        <authorList>
            <person name="Newling K."/>
            <person name="Davey J."/>
            <person name="Forrester S."/>
        </authorList>
    </citation>
    <scope>NUCLEOTIDE SEQUENCE [LARGE SCALE GENOMIC DNA]</scope>
    <source>
        <strain evidence="4">Crithidia deanei Carvalho (ATCC PRA-265)</strain>
    </source>
</reference>
<dbReference type="GO" id="GO:0071949">
    <property type="term" value="F:FAD binding"/>
    <property type="evidence" value="ECO:0007669"/>
    <property type="project" value="InterPro"/>
</dbReference>
<dbReference type="PANTHER" id="PTHR43762">
    <property type="entry name" value="L-GULONOLACTONE OXIDASE"/>
    <property type="match status" value="1"/>
</dbReference>
<dbReference type="InterPro" id="IPR036318">
    <property type="entry name" value="FAD-bd_PCMH-like_sf"/>
</dbReference>
<dbReference type="PROSITE" id="PS51387">
    <property type="entry name" value="FAD_PCMH"/>
    <property type="match status" value="1"/>
</dbReference>
<sequence>MPKSWTNLAGIGKCSPYAHHYPTSTEEVTNIVKQISAKKEKCRVAGLGKSPNRCTFTNQHLIHMSKMDRILNVDKNKNTVTCQGGTQMKRLMEVIDDLGLMLRCVPSYVETTVAGCIGTATHSSGMKTHGLCDYVESLVVVDSHGEKHVYSVDRDPKLVRLAACHLGVLGIVVEVTLRLEAKEMWRLVSSALSLSEAKRAALHMKYVNKYEYYRLWWVPHTTMCYQSFGFRFNRSQSRTNEALYRRWVSKEKSTWTRLVRALKDNWLRHTAVQCSLWLTCTFPSLQPVVNKLYQMIFYGSPAEQFGSTMEVFTFDCLFKQWANEWAIDAEKAPEVLRRLEKMISDHKLKLHFPVEFRFSPADDSALSPAAGRATCWVGVVMYKPYGREARDTIKCYDLFNAMMKEMGGRPHWAKYYQWGYKDFENAYGQSWADFLELRKKHDPTGTFVNEWFSQLLSETPKNSTKC</sequence>
<name>S9VQ40_9TRYP</name>
<dbReference type="InterPro" id="IPR006094">
    <property type="entry name" value="Oxid_FAD_bind_N"/>
</dbReference>
<dbReference type="InterPro" id="IPR016171">
    <property type="entry name" value="Vanillyl_alc_oxidase_C-sub2"/>
</dbReference>
<dbReference type="EMBL" id="LR877166">
    <property type="protein sequence ID" value="CAD2221605.1"/>
    <property type="molecule type" value="Genomic_DNA"/>
</dbReference>
<dbReference type="Pfam" id="PF04030">
    <property type="entry name" value="ALO"/>
    <property type="match status" value="1"/>
</dbReference>
<organism evidence="3 4">
    <name type="scientific">Angomonas deanei</name>
    <dbReference type="NCBI Taxonomy" id="59799"/>
    <lineage>
        <taxon>Eukaryota</taxon>
        <taxon>Discoba</taxon>
        <taxon>Euglenozoa</taxon>
        <taxon>Kinetoplastea</taxon>
        <taxon>Metakinetoplastina</taxon>
        <taxon>Trypanosomatida</taxon>
        <taxon>Trypanosomatidae</taxon>
        <taxon>Strigomonadinae</taxon>
        <taxon>Angomonas</taxon>
    </lineage>
</organism>
<accession>S9VQ40</accession>
<dbReference type="InterPro" id="IPR007173">
    <property type="entry name" value="ALO_C"/>
</dbReference>
<evidence type="ECO:0000313" key="3">
    <source>
        <dbReference type="EMBL" id="CAD2221605.1"/>
    </source>
</evidence>
<evidence type="ECO:0000256" key="1">
    <source>
        <dbReference type="ARBA" id="ARBA00023002"/>
    </source>
</evidence>
<evidence type="ECO:0000313" key="4">
    <source>
        <dbReference type="Proteomes" id="UP000515908"/>
    </source>
</evidence>
<dbReference type="VEuPathDB" id="TriTrypDB:ADEAN_000913700"/>
<dbReference type="InterPro" id="IPR016167">
    <property type="entry name" value="FAD-bd_PCMH_sub1"/>
</dbReference>
<dbReference type="Gene3D" id="3.30.70.2520">
    <property type="match status" value="1"/>
</dbReference>
<dbReference type="AlphaFoldDB" id="S9VQ40"/>
<dbReference type="Gene3D" id="3.30.465.10">
    <property type="match status" value="1"/>
</dbReference>
<protein>
    <submittedName>
        <fullName evidence="3">FAD binding domain/D-arabinono-1,4-lactone oxidase, putative</fullName>
    </submittedName>
</protein>